<reference evidence="1 2" key="1">
    <citation type="submission" date="2019-01" db="EMBL/GenBank/DDBJ databases">
        <title>Flavobacterium sp. nov.,isolated from freshwater.</title>
        <authorList>
            <person name="Zhang R."/>
            <person name="Du Z.-J."/>
        </authorList>
    </citation>
    <scope>NUCLEOTIDE SEQUENCE [LARGE SCALE GENOMIC DNA]</scope>
    <source>
        <strain evidence="1 2">1E403</strain>
    </source>
</reference>
<comment type="caution">
    <text evidence="1">The sequence shown here is derived from an EMBL/GenBank/DDBJ whole genome shotgun (WGS) entry which is preliminary data.</text>
</comment>
<sequence>MAILHLGYRQGHKSVIKVSRSKIMALSHVSTLPTCHNYFKKLQDFEYIKYTPSYHPGYNSEVELKIKREA</sequence>
<gene>
    <name evidence="1" type="ORF">EPI11_14055</name>
</gene>
<dbReference type="Proteomes" id="UP000287527">
    <property type="component" value="Unassembled WGS sequence"/>
</dbReference>
<dbReference type="OrthoDB" id="1442826at2"/>
<name>A0A3S3SAC7_9FLAO</name>
<dbReference type="AlphaFoldDB" id="A0A3S3SAC7"/>
<evidence type="ECO:0000313" key="1">
    <source>
        <dbReference type="EMBL" id="RWW96713.1"/>
    </source>
</evidence>
<dbReference type="EMBL" id="SBII01000010">
    <property type="protein sequence ID" value="RWW96713.1"/>
    <property type="molecule type" value="Genomic_DNA"/>
</dbReference>
<accession>A0A3S3SAC7</accession>
<dbReference type="RefSeq" id="WP_128390616.1">
    <property type="nucleotide sequence ID" value="NZ_SBII01000010.1"/>
</dbReference>
<evidence type="ECO:0000313" key="2">
    <source>
        <dbReference type="Proteomes" id="UP000287527"/>
    </source>
</evidence>
<proteinExistence type="predicted"/>
<keyword evidence="2" id="KW-1185">Reference proteome</keyword>
<protein>
    <submittedName>
        <fullName evidence="1">Uncharacterized protein</fullName>
    </submittedName>
</protein>
<organism evidence="1 2">
    <name type="scientific">Flavobacterium cerinum</name>
    <dbReference type="NCBI Taxonomy" id="2502784"/>
    <lineage>
        <taxon>Bacteria</taxon>
        <taxon>Pseudomonadati</taxon>
        <taxon>Bacteroidota</taxon>
        <taxon>Flavobacteriia</taxon>
        <taxon>Flavobacteriales</taxon>
        <taxon>Flavobacteriaceae</taxon>
        <taxon>Flavobacterium</taxon>
    </lineage>
</organism>